<dbReference type="OrthoDB" id="3611234at2"/>
<dbReference type="Gene3D" id="2.40.10.10">
    <property type="entry name" value="Trypsin-like serine proteases"/>
    <property type="match status" value="2"/>
</dbReference>
<protein>
    <recommendedName>
        <fullName evidence="1">Peptidase S1 domain-containing protein</fullName>
    </recommendedName>
</protein>
<keyword evidence="3" id="KW-1185">Reference proteome</keyword>
<dbReference type="SUPFAM" id="SSF50494">
    <property type="entry name" value="Trypsin-like serine proteases"/>
    <property type="match status" value="1"/>
</dbReference>
<dbReference type="PROSITE" id="PS00134">
    <property type="entry name" value="TRYPSIN_HIS"/>
    <property type="match status" value="1"/>
</dbReference>
<dbReference type="KEGG" id="gai:IMCC3135_09380"/>
<name>A0A2Z2NLD7_9GAMM</name>
<dbReference type="Pfam" id="PF00089">
    <property type="entry name" value="Trypsin"/>
    <property type="match status" value="1"/>
</dbReference>
<organism evidence="2 3">
    <name type="scientific">Granulosicoccus antarcticus IMCC3135</name>
    <dbReference type="NCBI Taxonomy" id="1192854"/>
    <lineage>
        <taxon>Bacteria</taxon>
        <taxon>Pseudomonadati</taxon>
        <taxon>Pseudomonadota</taxon>
        <taxon>Gammaproteobacteria</taxon>
        <taxon>Chromatiales</taxon>
        <taxon>Granulosicoccaceae</taxon>
        <taxon>Granulosicoccus</taxon>
    </lineage>
</organism>
<dbReference type="GO" id="GO:0004252">
    <property type="term" value="F:serine-type endopeptidase activity"/>
    <property type="evidence" value="ECO:0007669"/>
    <property type="project" value="InterPro"/>
</dbReference>
<feature type="domain" description="Peptidase S1" evidence="1">
    <location>
        <begin position="91"/>
        <end position="260"/>
    </location>
</feature>
<dbReference type="PROSITE" id="PS50240">
    <property type="entry name" value="TRYPSIN_DOM"/>
    <property type="match status" value="1"/>
</dbReference>
<dbReference type="InterPro" id="IPR018114">
    <property type="entry name" value="TRYPSIN_HIS"/>
</dbReference>
<reference evidence="2 3" key="1">
    <citation type="submission" date="2016-12" db="EMBL/GenBank/DDBJ databases">
        <authorList>
            <person name="Song W.-J."/>
            <person name="Kurnit D.M."/>
        </authorList>
    </citation>
    <scope>NUCLEOTIDE SEQUENCE [LARGE SCALE GENOMIC DNA]</scope>
    <source>
        <strain evidence="2 3">IMCC3135</strain>
    </source>
</reference>
<dbReference type="RefSeq" id="WP_157735864.1">
    <property type="nucleotide sequence ID" value="NZ_CP018632.1"/>
</dbReference>
<proteinExistence type="predicted"/>
<dbReference type="GO" id="GO:0006508">
    <property type="term" value="P:proteolysis"/>
    <property type="evidence" value="ECO:0007669"/>
    <property type="project" value="InterPro"/>
</dbReference>
<evidence type="ECO:0000259" key="1">
    <source>
        <dbReference type="PROSITE" id="PS50240"/>
    </source>
</evidence>
<gene>
    <name evidence="2" type="ORF">IMCC3135_09380</name>
</gene>
<evidence type="ECO:0000313" key="3">
    <source>
        <dbReference type="Proteomes" id="UP000250079"/>
    </source>
</evidence>
<dbReference type="InterPro" id="IPR043504">
    <property type="entry name" value="Peptidase_S1_PA_chymotrypsin"/>
</dbReference>
<dbReference type="InterPro" id="IPR001254">
    <property type="entry name" value="Trypsin_dom"/>
</dbReference>
<dbReference type="InterPro" id="IPR009003">
    <property type="entry name" value="Peptidase_S1_PA"/>
</dbReference>
<dbReference type="Proteomes" id="UP000250079">
    <property type="component" value="Chromosome"/>
</dbReference>
<evidence type="ECO:0000313" key="2">
    <source>
        <dbReference type="EMBL" id="ASJ71973.1"/>
    </source>
</evidence>
<accession>A0A2Z2NLD7</accession>
<dbReference type="AlphaFoldDB" id="A0A2Z2NLD7"/>
<dbReference type="EMBL" id="CP018632">
    <property type="protein sequence ID" value="ASJ71973.1"/>
    <property type="molecule type" value="Genomic_DNA"/>
</dbReference>
<sequence>MSSNIHIHPSQKRFFQIRICLQLLASCALYLLITTMSKAGGESSQSSAFHYGLDSQFTTPHCVATKLKSSASRVRSLEQKPDVMSRQVVHALTAAHCFRNTVESINIGCRDSSTVEALITAFYWHPTHDVVLMKLLVNEACLGKGVSLRHQELDKHHQNKQLVIPGTVQPQSMTFGESRAFEPATPSSEFVRVAEILSVDQETLRLSDQVVCLKAGDSGYPLLMNGEIAGMLISGLEGCPTEQIAIRTDRIANWISRHME</sequence>